<dbReference type="RefSeq" id="WP_377148266.1">
    <property type="nucleotide sequence ID" value="NZ_JBHSUS010000001.1"/>
</dbReference>
<protein>
    <recommendedName>
        <fullName evidence="3">7-cyano-7-deazaguanine synthase</fullName>
    </recommendedName>
</protein>
<evidence type="ECO:0008006" key="3">
    <source>
        <dbReference type="Google" id="ProtNLM"/>
    </source>
</evidence>
<organism evidence="1 2">
    <name type="scientific">Pseudobowmanella zhangzhouensis</name>
    <dbReference type="NCBI Taxonomy" id="1537679"/>
    <lineage>
        <taxon>Bacteria</taxon>
        <taxon>Pseudomonadati</taxon>
        <taxon>Pseudomonadota</taxon>
        <taxon>Gammaproteobacteria</taxon>
        <taxon>Alteromonadales</taxon>
        <taxon>Alteromonadaceae</taxon>
    </lineage>
</organism>
<keyword evidence="2" id="KW-1185">Reference proteome</keyword>
<dbReference type="EMBL" id="JBHSUS010000001">
    <property type="protein sequence ID" value="MFC6438691.1"/>
    <property type="molecule type" value="Genomic_DNA"/>
</dbReference>
<reference evidence="2" key="1">
    <citation type="journal article" date="2019" name="Int. J. Syst. Evol. Microbiol.">
        <title>The Global Catalogue of Microorganisms (GCM) 10K type strain sequencing project: providing services to taxonomists for standard genome sequencing and annotation.</title>
        <authorList>
            <consortium name="The Broad Institute Genomics Platform"/>
            <consortium name="The Broad Institute Genome Sequencing Center for Infectious Disease"/>
            <person name="Wu L."/>
            <person name="Ma J."/>
        </authorList>
    </citation>
    <scope>NUCLEOTIDE SEQUENCE [LARGE SCALE GENOMIC DNA]</scope>
    <source>
        <strain evidence="2">CGMCC 1.16031</strain>
    </source>
</reference>
<evidence type="ECO:0000313" key="2">
    <source>
        <dbReference type="Proteomes" id="UP001596364"/>
    </source>
</evidence>
<gene>
    <name evidence="1" type="ORF">ACFP85_00755</name>
</gene>
<comment type="caution">
    <text evidence="1">The sequence shown here is derived from an EMBL/GenBank/DDBJ whole genome shotgun (WGS) entry which is preliminary data.</text>
</comment>
<dbReference type="Proteomes" id="UP001596364">
    <property type="component" value="Unassembled WGS sequence"/>
</dbReference>
<accession>A0ABW1XEQ3</accession>
<evidence type="ECO:0000313" key="1">
    <source>
        <dbReference type="EMBL" id="MFC6438691.1"/>
    </source>
</evidence>
<sequence length="378" mass="42528">MSHSNGRVRYTVDADGNELWFELPDNITLRCPGDFFVACMLLEAMVSDRNIRVAPDIGISSELSASLFELQPVYCLWNTKLKETKILADNISSIGAVHCGGVSTYSGGIDSSYTLARHLNDISHVVTLNTFEGREQPAEYQALIRRHSQVLAQLNVTLISITSNYRELTERLRISHQFQHGIILGALSLLLGFEKTFIPSGFNATLLYPWGSHPLTDPLWSGNGRNVIHDGPITRVAKTKYLAANPMLLNNIQVCWKHVIGNCGQCHKCLRTMGALHFFGMQSEALPALKDLNLLLTYDVKSEQSVPFVEELALLALNTGHEHIAKKLFRKIDRFWLTFHLQETIKALTGDTLRKAILKFRGQDWSTYRVRVDDKHPS</sequence>
<name>A0ABW1XEQ3_9ALTE</name>
<proteinExistence type="predicted"/>